<accession>A0AAV9I097</accession>
<dbReference type="Proteomes" id="UP001321749">
    <property type="component" value="Unassembled WGS sequence"/>
</dbReference>
<dbReference type="SUPFAM" id="SSF52047">
    <property type="entry name" value="RNI-like"/>
    <property type="match status" value="1"/>
</dbReference>
<name>A0AAV9I097_9PEZI</name>
<keyword evidence="2" id="KW-1185">Reference proteome</keyword>
<dbReference type="EMBL" id="MU864940">
    <property type="protein sequence ID" value="KAK4465369.1"/>
    <property type="molecule type" value="Genomic_DNA"/>
</dbReference>
<evidence type="ECO:0000313" key="2">
    <source>
        <dbReference type="Proteomes" id="UP001321749"/>
    </source>
</evidence>
<evidence type="ECO:0000313" key="1">
    <source>
        <dbReference type="EMBL" id="KAK4465369.1"/>
    </source>
</evidence>
<evidence type="ECO:0008006" key="3">
    <source>
        <dbReference type="Google" id="ProtNLM"/>
    </source>
</evidence>
<comment type="caution">
    <text evidence="1">The sequence shown here is derived from an EMBL/GenBank/DDBJ whole genome shotgun (WGS) entry which is preliminary data.</text>
</comment>
<proteinExistence type="predicted"/>
<organism evidence="1 2">
    <name type="scientific">Cladorrhinum samala</name>
    <dbReference type="NCBI Taxonomy" id="585594"/>
    <lineage>
        <taxon>Eukaryota</taxon>
        <taxon>Fungi</taxon>
        <taxon>Dikarya</taxon>
        <taxon>Ascomycota</taxon>
        <taxon>Pezizomycotina</taxon>
        <taxon>Sordariomycetes</taxon>
        <taxon>Sordariomycetidae</taxon>
        <taxon>Sordariales</taxon>
        <taxon>Podosporaceae</taxon>
        <taxon>Cladorrhinum</taxon>
    </lineage>
</organism>
<reference evidence="1" key="2">
    <citation type="submission" date="2023-06" db="EMBL/GenBank/DDBJ databases">
        <authorList>
            <consortium name="Lawrence Berkeley National Laboratory"/>
            <person name="Mondo S.J."/>
            <person name="Hensen N."/>
            <person name="Bonometti L."/>
            <person name="Westerberg I."/>
            <person name="Brannstrom I.O."/>
            <person name="Guillou S."/>
            <person name="Cros-Aarteil S."/>
            <person name="Calhoun S."/>
            <person name="Haridas S."/>
            <person name="Kuo A."/>
            <person name="Pangilinan J."/>
            <person name="Riley R."/>
            <person name="Labutti K."/>
            <person name="Andreopoulos B."/>
            <person name="Lipzen A."/>
            <person name="Chen C."/>
            <person name="Yanf M."/>
            <person name="Daum C."/>
            <person name="Ng V."/>
            <person name="Clum A."/>
            <person name="Steindorff A."/>
            <person name="Ohm R."/>
            <person name="Martin F."/>
            <person name="Silar P."/>
            <person name="Natvig D."/>
            <person name="Lalanne C."/>
            <person name="Gautier V."/>
            <person name="Ament-Velasquez S.L."/>
            <person name="Kruys A."/>
            <person name="Hutchinson M.I."/>
            <person name="Powell A.J."/>
            <person name="Barry K."/>
            <person name="Miller A.N."/>
            <person name="Grigoriev I.V."/>
            <person name="Debuchy R."/>
            <person name="Gladieux P."/>
            <person name="Thoren M.H."/>
            <person name="Johannesson H."/>
        </authorList>
    </citation>
    <scope>NUCLEOTIDE SEQUENCE</scope>
    <source>
        <strain evidence="1">PSN324</strain>
    </source>
</reference>
<protein>
    <recommendedName>
        <fullName evidence="3">F-box domain-containing protein</fullName>
    </recommendedName>
</protein>
<sequence>MDHLSGLPAELLEEIVAGFCMACTPIERRCCYDPNFCDCIRKHPNDLTRISALVSLCLTSRRLNGIATRHLYHYVHGPRWWLLVRTLLARADLAQLIRNMRLSEYNRSVNRDDCPAEVMAYYQSQAEIYLDTLPESDRGDARGLDERTLCDGKINVQLEILLSGLCPNLETLEAVISWGAAFRFCVPGSMPHLRRLVLSHGDTEGGFELKTMAPLFRAAPNLASAVFFMAYHSCEEEELCEGLGATLPKLTSLDMHSGILDNAGLKELLSACPSLEDFRYEMCNRGLSYSDTSHFAIAESQGVFLTCAPNLRSLSLEVGINDMWEDGQWDRGELDELGRVMAERGVRFVFKSDDPEDGIEDAIREDD</sequence>
<dbReference type="Gene3D" id="3.80.10.10">
    <property type="entry name" value="Ribonuclease Inhibitor"/>
    <property type="match status" value="1"/>
</dbReference>
<reference evidence="1" key="1">
    <citation type="journal article" date="2023" name="Mol. Phylogenet. Evol.">
        <title>Genome-scale phylogeny and comparative genomics of the fungal order Sordariales.</title>
        <authorList>
            <person name="Hensen N."/>
            <person name="Bonometti L."/>
            <person name="Westerberg I."/>
            <person name="Brannstrom I.O."/>
            <person name="Guillou S."/>
            <person name="Cros-Aarteil S."/>
            <person name="Calhoun S."/>
            <person name="Haridas S."/>
            <person name="Kuo A."/>
            <person name="Mondo S."/>
            <person name="Pangilinan J."/>
            <person name="Riley R."/>
            <person name="LaButti K."/>
            <person name="Andreopoulos B."/>
            <person name="Lipzen A."/>
            <person name="Chen C."/>
            <person name="Yan M."/>
            <person name="Daum C."/>
            <person name="Ng V."/>
            <person name="Clum A."/>
            <person name="Steindorff A."/>
            <person name="Ohm R.A."/>
            <person name="Martin F."/>
            <person name="Silar P."/>
            <person name="Natvig D.O."/>
            <person name="Lalanne C."/>
            <person name="Gautier V."/>
            <person name="Ament-Velasquez S.L."/>
            <person name="Kruys A."/>
            <person name="Hutchinson M.I."/>
            <person name="Powell A.J."/>
            <person name="Barry K."/>
            <person name="Miller A.N."/>
            <person name="Grigoriev I.V."/>
            <person name="Debuchy R."/>
            <person name="Gladieux P."/>
            <person name="Hiltunen Thoren M."/>
            <person name="Johannesson H."/>
        </authorList>
    </citation>
    <scope>NUCLEOTIDE SEQUENCE</scope>
    <source>
        <strain evidence="1">PSN324</strain>
    </source>
</reference>
<dbReference type="InterPro" id="IPR032675">
    <property type="entry name" value="LRR_dom_sf"/>
</dbReference>
<gene>
    <name evidence="1" type="ORF">QBC42DRAFT_313635</name>
</gene>
<dbReference type="AlphaFoldDB" id="A0AAV9I097"/>